<dbReference type="HAMAP" id="MF_00106">
    <property type="entry name" value="UxuA"/>
    <property type="match status" value="1"/>
</dbReference>
<dbReference type="NCBIfam" id="NF003027">
    <property type="entry name" value="PRK03906.1"/>
    <property type="match status" value="1"/>
</dbReference>
<proteinExistence type="inferred from homology"/>
<keyword evidence="12" id="KW-1185">Reference proteome</keyword>
<evidence type="ECO:0000256" key="2">
    <source>
        <dbReference type="ARBA" id="ARBA00002713"/>
    </source>
</evidence>
<dbReference type="SUPFAM" id="SSF51658">
    <property type="entry name" value="Xylose isomerase-like"/>
    <property type="match status" value="1"/>
</dbReference>
<name>A0ABX7C6Q5_9HYPH</name>
<evidence type="ECO:0000313" key="12">
    <source>
        <dbReference type="Proteomes" id="UP000595857"/>
    </source>
</evidence>
<dbReference type="GO" id="GO:0008927">
    <property type="term" value="F:mannonate dehydratase activity"/>
    <property type="evidence" value="ECO:0007669"/>
    <property type="project" value="UniProtKB-EC"/>
</dbReference>
<dbReference type="Proteomes" id="UP000595857">
    <property type="component" value="Chromosome"/>
</dbReference>
<evidence type="ECO:0000256" key="5">
    <source>
        <dbReference type="ARBA" id="ARBA00012927"/>
    </source>
</evidence>
<dbReference type="EC" id="4.2.1.8" evidence="5 9"/>
<comment type="function">
    <text evidence="2 9">Catalyzes the dehydration of D-mannonate.</text>
</comment>
<evidence type="ECO:0000313" key="11">
    <source>
        <dbReference type="EMBL" id="QQR39786.1"/>
    </source>
</evidence>
<keyword evidence="8 9" id="KW-0456">Lyase</keyword>
<dbReference type="RefSeq" id="WP_201634448.1">
    <property type="nucleotide sequence ID" value="NZ_CP068046.1"/>
</dbReference>
<keyword evidence="7 9" id="KW-0464">Manganese</keyword>
<organism evidence="11 12">
    <name type="scientific">Devosia rhizoryzae</name>
    <dbReference type="NCBI Taxonomy" id="2774137"/>
    <lineage>
        <taxon>Bacteria</taxon>
        <taxon>Pseudomonadati</taxon>
        <taxon>Pseudomonadota</taxon>
        <taxon>Alphaproteobacteria</taxon>
        <taxon>Hyphomicrobiales</taxon>
        <taxon>Devosiaceae</taxon>
        <taxon>Devosia</taxon>
    </lineage>
</organism>
<evidence type="ECO:0000256" key="4">
    <source>
        <dbReference type="ARBA" id="ARBA00007389"/>
    </source>
</evidence>
<dbReference type="Pfam" id="PF03786">
    <property type="entry name" value="UxuA"/>
    <property type="match status" value="1"/>
</dbReference>
<dbReference type="PIRSF" id="PIRSF016049">
    <property type="entry name" value="Man_dehyd"/>
    <property type="match status" value="1"/>
</dbReference>
<dbReference type="PANTHER" id="PTHR30387:SF2">
    <property type="entry name" value="MANNONATE DEHYDRATASE"/>
    <property type="match status" value="1"/>
</dbReference>
<gene>
    <name evidence="9 11" type="primary">uxuA</name>
    <name evidence="11" type="ORF">JI748_01850</name>
</gene>
<sequence>MRQTWRWFGPKDLTSIDDITQAGAVGVVSALHHVPNGVVWTPEEIAKRHREIATRKDGSPSGLTWDVVESLPVSEDVKKQKGDWREHIANYKVSMRHLAESGIETICYNFMPVLDWTRTDLRWTVPHGGSCMRFDINDFAAFDIHILKRPGAAADFTNAIADEAARRAEAMSEDEKKQLARNVTMGLPGSTESMSLEDVQSHLDEYGAISREQLREHFVSFLEEVVPVAEDLGLRLCCHPDDPPFALLGLPRIMSTAADYKAILDAVDSPANGMTFCTGSLGARPDNDLVAIVEQFAPKIHFLHLRNVKRDTDDVAGSFYEAEHLGGDTDMVAVIAAVIREERRRKDEGRADWQIPMRPDHGQDIMDDLGRRSQPGYPTIGRMKGLAELRGVMTALEHANFGLRYKTEHAGATTPPSELR</sequence>
<dbReference type="EMBL" id="CP068046">
    <property type="protein sequence ID" value="QQR39786.1"/>
    <property type="molecule type" value="Genomic_DNA"/>
</dbReference>
<evidence type="ECO:0000256" key="3">
    <source>
        <dbReference type="ARBA" id="ARBA00004892"/>
    </source>
</evidence>
<evidence type="ECO:0000256" key="1">
    <source>
        <dbReference type="ARBA" id="ARBA00001794"/>
    </source>
</evidence>
<reference evidence="11 12" key="1">
    <citation type="submission" date="2021-01" db="EMBL/GenBank/DDBJ databases">
        <title>Genome seq and assembly of Devosia sp. LEGU1.</title>
        <authorList>
            <person name="Chhetri G."/>
        </authorList>
    </citation>
    <scope>NUCLEOTIDE SEQUENCE [LARGE SCALE GENOMIC DNA]</scope>
    <source>
        <strain evidence="11 12">LEGU1</strain>
    </source>
</reference>
<evidence type="ECO:0000256" key="6">
    <source>
        <dbReference type="ARBA" id="ARBA00023004"/>
    </source>
</evidence>
<protein>
    <recommendedName>
        <fullName evidence="5 9">Mannonate dehydratase</fullName>
        <ecNumber evidence="5 9">4.2.1.8</ecNumber>
    </recommendedName>
    <alternativeName>
        <fullName evidence="9">D-mannonate hydro-lyase</fullName>
    </alternativeName>
</protein>
<dbReference type="InterPro" id="IPR036237">
    <property type="entry name" value="Xyl_isomerase-like_sf"/>
</dbReference>
<dbReference type="InterPro" id="IPR004628">
    <property type="entry name" value="Man_deHydtase"/>
</dbReference>
<feature type="compositionally biased region" description="Basic and acidic residues" evidence="10">
    <location>
        <begin position="358"/>
        <end position="369"/>
    </location>
</feature>
<dbReference type="Gene3D" id="3.20.20.150">
    <property type="entry name" value="Divalent-metal-dependent TIM barrel enzymes"/>
    <property type="match status" value="1"/>
</dbReference>
<comment type="similarity">
    <text evidence="4 9">Belongs to the mannonate dehydratase family.</text>
</comment>
<comment type="cofactor">
    <cofactor evidence="9">
        <name>Fe(2+)</name>
        <dbReference type="ChEBI" id="CHEBI:29033"/>
    </cofactor>
    <cofactor evidence="9">
        <name>Mn(2+)</name>
        <dbReference type="ChEBI" id="CHEBI:29035"/>
    </cofactor>
</comment>
<accession>A0ABX7C6Q5</accession>
<evidence type="ECO:0000256" key="9">
    <source>
        <dbReference type="HAMAP-Rule" id="MF_00106"/>
    </source>
</evidence>
<feature type="region of interest" description="Disordered" evidence="10">
    <location>
        <begin position="346"/>
        <end position="369"/>
    </location>
</feature>
<evidence type="ECO:0000256" key="10">
    <source>
        <dbReference type="SAM" id="MobiDB-lite"/>
    </source>
</evidence>
<evidence type="ECO:0000256" key="8">
    <source>
        <dbReference type="ARBA" id="ARBA00023239"/>
    </source>
</evidence>
<dbReference type="NCBIfam" id="TIGR00695">
    <property type="entry name" value="uxuA"/>
    <property type="match status" value="1"/>
</dbReference>
<dbReference type="PANTHER" id="PTHR30387">
    <property type="entry name" value="MANNONATE DEHYDRATASE"/>
    <property type="match status" value="1"/>
</dbReference>
<keyword evidence="6 9" id="KW-0408">Iron</keyword>
<comment type="catalytic activity">
    <reaction evidence="1 9">
        <text>D-mannonate = 2-dehydro-3-deoxy-D-gluconate + H2O</text>
        <dbReference type="Rhea" id="RHEA:20097"/>
        <dbReference type="ChEBI" id="CHEBI:15377"/>
        <dbReference type="ChEBI" id="CHEBI:17767"/>
        <dbReference type="ChEBI" id="CHEBI:57990"/>
        <dbReference type="EC" id="4.2.1.8"/>
    </reaction>
</comment>
<evidence type="ECO:0000256" key="7">
    <source>
        <dbReference type="ARBA" id="ARBA00023211"/>
    </source>
</evidence>
<comment type="pathway">
    <text evidence="3 9">Carbohydrate metabolism; pentose and glucuronate interconversion.</text>
</comment>